<dbReference type="NCBIfam" id="TIGR00197">
    <property type="entry name" value="yjeF_nterm"/>
    <property type="match status" value="1"/>
</dbReference>
<comment type="similarity">
    <text evidence="17">Belongs to the NnrD/CARKD family.</text>
</comment>
<dbReference type="GO" id="GO:0005524">
    <property type="term" value="F:ATP binding"/>
    <property type="evidence" value="ECO:0007669"/>
    <property type="project" value="UniProtKB-UniRule"/>
</dbReference>
<dbReference type="Gene3D" id="3.40.1190.20">
    <property type="match status" value="1"/>
</dbReference>
<evidence type="ECO:0000256" key="7">
    <source>
        <dbReference type="ARBA" id="ARBA00022840"/>
    </source>
</evidence>
<dbReference type="GO" id="GO:0046872">
    <property type="term" value="F:metal ion binding"/>
    <property type="evidence" value="ECO:0007669"/>
    <property type="project" value="UniProtKB-UniRule"/>
</dbReference>
<feature type="binding site" evidence="18">
    <location>
        <position position="161"/>
    </location>
    <ligand>
        <name>K(+)</name>
        <dbReference type="ChEBI" id="CHEBI:29103"/>
    </ligand>
</feature>
<dbReference type="PROSITE" id="PS01049">
    <property type="entry name" value="YJEF_C_1"/>
    <property type="match status" value="1"/>
</dbReference>
<comment type="catalytic activity">
    <reaction evidence="2 18 19">
        <text>(6R)-NADPHX = (6S)-NADPHX</text>
        <dbReference type="Rhea" id="RHEA:32227"/>
        <dbReference type="ChEBI" id="CHEBI:64076"/>
        <dbReference type="ChEBI" id="CHEBI:64077"/>
        <dbReference type="EC" id="5.1.99.6"/>
    </reaction>
</comment>
<dbReference type="EC" id="4.2.1.136" evidence="19"/>
<evidence type="ECO:0000256" key="15">
    <source>
        <dbReference type="ARBA" id="ARBA00048238"/>
    </source>
</evidence>
<feature type="compositionally biased region" description="Low complexity" evidence="20">
    <location>
        <begin position="303"/>
        <end position="316"/>
    </location>
</feature>
<keyword evidence="12 17" id="KW-0456">Lyase</keyword>
<comment type="catalytic activity">
    <reaction evidence="1 18 19">
        <text>(6R)-NADHX = (6S)-NADHX</text>
        <dbReference type="Rhea" id="RHEA:32215"/>
        <dbReference type="ChEBI" id="CHEBI:64074"/>
        <dbReference type="ChEBI" id="CHEBI:64075"/>
        <dbReference type="EC" id="5.1.99.6"/>
    </reaction>
</comment>
<comment type="catalytic activity">
    <reaction evidence="15 17 19">
        <text>(6S)-NADHX + ADP = AMP + phosphate + NADH + H(+)</text>
        <dbReference type="Rhea" id="RHEA:32223"/>
        <dbReference type="ChEBI" id="CHEBI:15378"/>
        <dbReference type="ChEBI" id="CHEBI:43474"/>
        <dbReference type="ChEBI" id="CHEBI:57945"/>
        <dbReference type="ChEBI" id="CHEBI:64074"/>
        <dbReference type="ChEBI" id="CHEBI:456215"/>
        <dbReference type="ChEBI" id="CHEBI:456216"/>
        <dbReference type="EC" id="4.2.1.136"/>
    </reaction>
</comment>
<keyword evidence="7 17" id="KW-0067">ATP-binding</keyword>
<comment type="function">
    <text evidence="18">Catalyzes the epimerization of the S- and R-forms of NAD(P)HX, a damaged form of NAD(P)H that is a result of enzymatic or heat-dependent hydration. This is a prerequisite for the S-specific NAD(P)H-hydrate dehydratase to allow the repair of both epimers of NAD(P)HX.</text>
</comment>
<feature type="binding site" evidence="17">
    <location>
        <position position="452"/>
    </location>
    <ligand>
        <name>(6S)-NADPHX</name>
        <dbReference type="ChEBI" id="CHEBI:64076"/>
    </ligand>
</feature>
<dbReference type="RefSeq" id="WP_210156121.1">
    <property type="nucleotide sequence ID" value="NZ_JAFCNB010000006.1"/>
</dbReference>
<feature type="domain" description="YjeF C-terminal" evidence="21">
    <location>
        <begin position="222"/>
        <end position="515"/>
    </location>
</feature>
<dbReference type="InterPro" id="IPR029056">
    <property type="entry name" value="Ribokinase-like"/>
</dbReference>
<evidence type="ECO:0000256" key="20">
    <source>
        <dbReference type="SAM" id="MobiDB-lite"/>
    </source>
</evidence>
<accession>A0A940WHC2</accession>
<organism evidence="23 24">
    <name type="scientific">Microbispora oryzae</name>
    <dbReference type="NCBI Taxonomy" id="2806554"/>
    <lineage>
        <taxon>Bacteria</taxon>
        <taxon>Bacillati</taxon>
        <taxon>Actinomycetota</taxon>
        <taxon>Actinomycetes</taxon>
        <taxon>Streptosporangiales</taxon>
        <taxon>Streptosporangiaceae</taxon>
        <taxon>Microbispora</taxon>
    </lineage>
</organism>
<comment type="cofactor">
    <cofactor evidence="17">
        <name>Mg(2+)</name>
        <dbReference type="ChEBI" id="CHEBI:18420"/>
    </cofactor>
</comment>
<feature type="binding site" evidence="18">
    <location>
        <begin position="129"/>
        <end position="135"/>
    </location>
    <ligand>
        <name>(6S)-NADPHX</name>
        <dbReference type="ChEBI" id="CHEBI:64076"/>
    </ligand>
</feature>
<dbReference type="PANTHER" id="PTHR12592:SF0">
    <property type="entry name" value="ATP-DEPENDENT (S)-NAD(P)H-HYDRATE DEHYDRATASE"/>
    <property type="match status" value="1"/>
</dbReference>
<feature type="binding site" evidence="17">
    <location>
        <position position="336"/>
    </location>
    <ligand>
        <name>(6S)-NADPHX</name>
        <dbReference type="ChEBI" id="CHEBI:64076"/>
    </ligand>
</feature>
<keyword evidence="13" id="KW-0511">Multifunctional enzyme</keyword>
<comment type="similarity">
    <text evidence="18">Belongs to the NnrE/AIBP family.</text>
</comment>
<keyword evidence="8 17" id="KW-0521">NADP</keyword>
<dbReference type="InterPro" id="IPR004443">
    <property type="entry name" value="YjeF_N_dom"/>
</dbReference>
<feature type="domain" description="YjeF N-terminal" evidence="22">
    <location>
        <begin position="10"/>
        <end position="215"/>
    </location>
</feature>
<name>A0A940WHC2_9ACTN</name>
<dbReference type="GO" id="GO:0110051">
    <property type="term" value="P:metabolite repair"/>
    <property type="evidence" value="ECO:0007669"/>
    <property type="project" value="TreeGrafter"/>
</dbReference>
<reference evidence="23" key="1">
    <citation type="submission" date="2021-02" db="EMBL/GenBank/DDBJ databases">
        <title>Draft genome sequence of Microbispora sp. RL4-1S isolated from rice leaves in Thailand.</title>
        <authorList>
            <person name="Muangham S."/>
            <person name="Duangmal K."/>
        </authorList>
    </citation>
    <scope>NUCLEOTIDE SEQUENCE</scope>
    <source>
        <strain evidence="23">RL4-1S</strain>
    </source>
</reference>
<feature type="binding site" evidence="18">
    <location>
        <position position="63"/>
    </location>
    <ligand>
        <name>K(+)</name>
        <dbReference type="ChEBI" id="CHEBI:29103"/>
    </ligand>
</feature>
<dbReference type="HAMAP" id="MF_01965">
    <property type="entry name" value="NADHX_dehydratase"/>
    <property type="match status" value="1"/>
</dbReference>
<protein>
    <recommendedName>
        <fullName evidence="19">Bifunctional NAD(P)H-hydrate repair enzyme</fullName>
    </recommendedName>
    <alternativeName>
        <fullName evidence="19">Nicotinamide nucleotide repair protein</fullName>
    </alternativeName>
    <domain>
        <recommendedName>
            <fullName evidence="19">ADP-dependent (S)-NAD(P)H-hydrate dehydratase</fullName>
            <ecNumber evidence="19">4.2.1.136</ecNumber>
        </recommendedName>
        <alternativeName>
            <fullName evidence="19">ADP-dependent NAD(P)HX dehydratase</fullName>
        </alternativeName>
    </domain>
    <domain>
        <recommendedName>
            <fullName evidence="19">NAD(P)H-hydrate epimerase</fullName>
            <ecNumber evidence="19">5.1.99.6</ecNumber>
        </recommendedName>
    </domain>
</protein>
<dbReference type="EC" id="5.1.99.6" evidence="19"/>
<evidence type="ECO:0000259" key="22">
    <source>
        <dbReference type="PROSITE" id="PS51385"/>
    </source>
</evidence>
<comment type="catalytic activity">
    <reaction evidence="16 17 19">
        <text>(6S)-NADPHX + ADP = AMP + phosphate + NADPH + H(+)</text>
        <dbReference type="Rhea" id="RHEA:32235"/>
        <dbReference type="ChEBI" id="CHEBI:15378"/>
        <dbReference type="ChEBI" id="CHEBI:43474"/>
        <dbReference type="ChEBI" id="CHEBI:57783"/>
        <dbReference type="ChEBI" id="CHEBI:64076"/>
        <dbReference type="ChEBI" id="CHEBI:456215"/>
        <dbReference type="ChEBI" id="CHEBI:456216"/>
        <dbReference type="EC" id="4.2.1.136"/>
    </reaction>
</comment>
<dbReference type="SUPFAM" id="SSF64153">
    <property type="entry name" value="YjeF N-terminal domain-like"/>
    <property type="match status" value="1"/>
</dbReference>
<feature type="binding site" evidence="18">
    <location>
        <position position="158"/>
    </location>
    <ligand>
        <name>(6S)-NADPHX</name>
        <dbReference type="ChEBI" id="CHEBI:64076"/>
    </ligand>
</feature>
<dbReference type="PIRSF" id="PIRSF017184">
    <property type="entry name" value="Nnr"/>
    <property type="match status" value="1"/>
</dbReference>
<evidence type="ECO:0000256" key="12">
    <source>
        <dbReference type="ARBA" id="ARBA00023239"/>
    </source>
</evidence>
<evidence type="ECO:0000256" key="13">
    <source>
        <dbReference type="ARBA" id="ARBA00023268"/>
    </source>
</evidence>
<feature type="binding site" evidence="18">
    <location>
        <position position="125"/>
    </location>
    <ligand>
        <name>K(+)</name>
        <dbReference type="ChEBI" id="CHEBI:29103"/>
    </ligand>
</feature>
<keyword evidence="24" id="KW-1185">Reference proteome</keyword>
<evidence type="ECO:0000256" key="16">
    <source>
        <dbReference type="ARBA" id="ARBA00049209"/>
    </source>
</evidence>
<comment type="caution">
    <text evidence="23">The sequence shown here is derived from an EMBL/GenBank/DDBJ whole genome shotgun (WGS) entry which is preliminary data.</text>
</comment>
<comment type="subunit">
    <text evidence="17">Homotetramer.</text>
</comment>
<evidence type="ECO:0000256" key="8">
    <source>
        <dbReference type="ARBA" id="ARBA00022857"/>
    </source>
</evidence>
<evidence type="ECO:0000256" key="3">
    <source>
        <dbReference type="ARBA" id="ARBA00006001"/>
    </source>
</evidence>
<dbReference type="PROSITE" id="PS51383">
    <property type="entry name" value="YJEF_C_3"/>
    <property type="match status" value="1"/>
</dbReference>
<feature type="binding site" evidence="17">
    <location>
        <position position="257"/>
    </location>
    <ligand>
        <name>(6S)-NADPHX</name>
        <dbReference type="ChEBI" id="CHEBI:64076"/>
    </ligand>
</feature>
<comment type="function">
    <text evidence="17">Catalyzes the dehydration of the S-form of NAD(P)HX at the expense of ADP, which is converted to AMP. Together with NAD(P)HX epimerase, which catalyzes the epimerization of the S- and R-forms, the enzyme allows the repair of both epimers of NAD(P)HX, a damaged form of NAD(P)H that is a result of enzymatic or heat-dependent hydration.</text>
</comment>
<dbReference type="Pfam" id="PF03853">
    <property type="entry name" value="YjeF_N"/>
    <property type="match status" value="1"/>
</dbReference>
<dbReference type="Proteomes" id="UP000674234">
    <property type="component" value="Unassembled WGS sequence"/>
</dbReference>
<dbReference type="Gene3D" id="3.40.50.10260">
    <property type="entry name" value="YjeF N-terminal domain"/>
    <property type="match status" value="1"/>
</dbReference>
<proteinExistence type="inferred from homology"/>
<evidence type="ECO:0000256" key="17">
    <source>
        <dbReference type="HAMAP-Rule" id="MF_01965"/>
    </source>
</evidence>
<keyword evidence="5 18" id="KW-0479">Metal-binding</keyword>
<evidence type="ECO:0000256" key="11">
    <source>
        <dbReference type="ARBA" id="ARBA00023235"/>
    </source>
</evidence>
<comment type="similarity">
    <text evidence="3 19">In the N-terminal section; belongs to the NnrE/AIBP family.</text>
</comment>
<feature type="binding site" evidence="18">
    <location>
        <begin position="62"/>
        <end position="66"/>
    </location>
    <ligand>
        <name>(6S)-NADPHX</name>
        <dbReference type="ChEBI" id="CHEBI:64076"/>
    </ligand>
</feature>
<keyword evidence="9 18" id="KW-0630">Potassium</keyword>
<evidence type="ECO:0000256" key="9">
    <source>
        <dbReference type="ARBA" id="ARBA00022958"/>
    </source>
</evidence>
<evidence type="ECO:0000313" key="24">
    <source>
        <dbReference type="Proteomes" id="UP000674234"/>
    </source>
</evidence>
<dbReference type="GO" id="GO:0052855">
    <property type="term" value="F:ADP-dependent NAD(P)H-hydrate dehydratase activity"/>
    <property type="evidence" value="ECO:0007669"/>
    <property type="project" value="UniProtKB-UniRule"/>
</dbReference>
<dbReference type="EMBL" id="JAFCNB010000006">
    <property type="protein sequence ID" value="MBP2704828.1"/>
    <property type="molecule type" value="Genomic_DNA"/>
</dbReference>
<dbReference type="InterPro" id="IPR036652">
    <property type="entry name" value="YjeF_N_dom_sf"/>
</dbReference>
<feature type="binding site" evidence="17">
    <location>
        <begin position="422"/>
        <end position="426"/>
    </location>
    <ligand>
        <name>AMP</name>
        <dbReference type="ChEBI" id="CHEBI:456215"/>
    </ligand>
</feature>
<dbReference type="GO" id="GO:0052856">
    <property type="term" value="F:NAD(P)HX epimerase activity"/>
    <property type="evidence" value="ECO:0007669"/>
    <property type="project" value="UniProtKB-UniRule"/>
</dbReference>
<keyword evidence="6 17" id="KW-0547">Nucleotide-binding</keyword>
<dbReference type="InterPro" id="IPR030677">
    <property type="entry name" value="Nnr"/>
</dbReference>
<feature type="binding site" evidence="17">
    <location>
        <position position="385"/>
    </location>
    <ligand>
        <name>(6S)-NADPHX</name>
        <dbReference type="ChEBI" id="CHEBI:64076"/>
    </ligand>
</feature>
<feature type="region of interest" description="Disordered" evidence="20">
    <location>
        <begin position="299"/>
        <end position="322"/>
    </location>
</feature>
<dbReference type="Pfam" id="PF01256">
    <property type="entry name" value="Carb_kinase"/>
    <property type="match status" value="1"/>
</dbReference>
<comment type="similarity">
    <text evidence="4 19">In the C-terminal section; belongs to the NnrD/CARKD family.</text>
</comment>
<evidence type="ECO:0000256" key="14">
    <source>
        <dbReference type="ARBA" id="ARBA00025153"/>
    </source>
</evidence>
<dbReference type="PANTHER" id="PTHR12592">
    <property type="entry name" value="ATP-DEPENDENT (S)-NAD(P)H-HYDRATE DEHYDRATASE FAMILY MEMBER"/>
    <property type="match status" value="1"/>
</dbReference>
<evidence type="ECO:0000256" key="19">
    <source>
        <dbReference type="PIRNR" id="PIRNR017184"/>
    </source>
</evidence>
<dbReference type="InterPro" id="IPR017953">
    <property type="entry name" value="Carbohydrate_kinase_pred_CS"/>
</dbReference>
<evidence type="ECO:0000256" key="1">
    <source>
        <dbReference type="ARBA" id="ARBA00000013"/>
    </source>
</evidence>
<evidence type="ECO:0000259" key="21">
    <source>
        <dbReference type="PROSITE" id="PS51383"/>
    </source>
</evidence>
<evidence type="ECO:0000256" key="2">
    <source>
        <dbReference type="ARBA" id="ARBA00000909"/>
    </source>
</evidence>
<keyword evidence="11 18" id="KW-0413">Isomerase</keyword>
<evidence type="ECO:0000256" key="5">
    <source>
        <dbReference type="ARBA" id="ARBA00022723"/>
    </source>
</evidence>
<dbReference type="AlphaFoldDB" id="A0A940WHC2"/>
<dbReference type="SUPFAM" id="SSF53613">
    <property type="entry name" value="Ribokinase-like"/>
    <property type="match status" value="1"/>
</dbReference>
<dbReference type="PROSITE" id="PS51385">
    <property type="entry name" value="YJEF_N"/>
    <property type="match status" value="1"/>
</dbReference>
<dbReference type="GO" id="GO:0046496">
    <property type="term" value="P:nicotinamide nucleotide metabolic process"/>
    <property type="evidence" value="ECO:0007669"/>
    <property type="project" value="UniProtKB-UniRule"/>
</dbReference>
<evidence type="ECO:0000256" key="6">
    <source>
        <dbReference type="ARBA" id="ARBA00022741"/>
    </source>
</evidence>
<evidence type="ECO:0000256" key="10">
    <source>
        <dbReference type="ARBA" id="ARBA00023027"/>
    </source>
</evidence>
<dbReference type="HAMAP" id="MF_01966">
    <property type="entry name" value="NADHX_epimerase"/>
    <property type="match status" value="1"/>
</dbReference>
<evidence type="ECO:0000256" key="4">
    <source>
        <dbReference type="ARBA" id="ARBA00009524"/>
    </source>
</evidence>
<evidence type="ECO:0000256" key="18">
    <source>
        <dbReference type="HAMAP-Rule" id="MF_01966"/>
    </source>
</evidence>
<feature type="binding site" evidence="17">
    <location>
        <position position="451"/>
    </location>
    <ligand>
        <name>AMP</name>
        <dbReference type="ChEBI" id="CHEBI:456215"/>
    </ligand>
</feature>
<comment type="function">
    <text evidence="14 19">Bifunctional enzyme that catalyzes the epimerization of the S- and R-forms of NAD(P)HX and the dehydration of the S-form of NAD(P)HX at the expense of ADP, which is converted to AMP. This allows the repair of both epimers of NAD(P)HX, a damaged form of NAD(P)H that is a result of enzymatic or heat-dependent hydration.</text>
</comment>
<comment type="cofactor">
    <cofactor evidence="18 19">
        <name>K(+)</name>
        <dbReference type="ChEBI" id="CHEBI:29103"/>
    </cofactor>
    <text evidence="18 19">Binds 1 potassium ion per subunit.</text>
</comment>
<evidence type="ECO:0000313" key="23">
    <source>
        <dbReference type="EMBL" id="MBP2704828.1"/>
    </source>
</evidence>
<dbReference type="InterPro" id="IPR000631">
    <property type="entry name" value="CARKD"/>
</dbReference>
<sequence length="524" mass="52248">MRTAYTSDQIRTAERALMATLPEGTLMSRAAAGLAAVCARLLTGVHGSVYGSRVVILAGSGDNGGDALYAGARLARRGAGVSAVLAGSRTHEGGLAALLAAGGRAGAFAEDRAADLVREADLVLDGLVGIGGSGALREPYGTLAGLAADTRGLVVAVDVPSGVDAGTGEVAGAAVRAQVTVTFGAYKNGLLIDPGAERAGAVELVDIGLGPYLPGPDVEALTGDDVVRLLPQAGVESDKYRRGVVGIAAGSDRYTGAAVLSVGGAVRAGAGMVRFVSSAEPVRYVRARWPEAVTTVLRDGAESSDASQASQAQGSDGSDDPLREVGRVQAWVLGPGLGTDARAHALARAVLAEDVPVLVDADGLSLVAGDRALLRRTAPTLLTPHAGELSRLLGVPRAEIEAGRLEHVRRAAAELGATVLLKGSTTVIAENGHPVRANTTGTPWLATGGTGDVLSGIAGALLAGGLSCYDAAACAAYLHGLAGRDAAGGGPDGRGRAPIAALDVALALPAAIRALTWASIGPGQ</sequence>
<feature type="binding site" evidence="18">
    <location>
        <position position="140"/>
    </location>
    <ligand>
        <name>(6S)-NADPHX</name>
        <dbReference type="ChEBI" id="CHEBI:64076"/>
    </ligand>
</feature>
<gene>
    <name evidence="17" type="primary">nnrD</name>
    <name evidence="18" type="synonym">nnrE</name>
    <name evidence="23" type="ORF">JOL79_13490</name>
</gene>
<keyword evidence="10 17" id="KW-0520">NAD</keyword>
<dbReference type="NCBIfam" id="TIGR00196">
    <property type="entry name" value="yjeF_cterm"/>
    <property type="match status" value="1"/>
</dbReference>
<dbReference type="CDD" id="cd01171">
    <property type="entry name" value="YXKO-related"/>
    <property type="match status" value="1"/>
</dbReference>